<proteinExistence type="predicted"/>
<dbReference type="GO" id="GO:0032259">
    <property type="term" value="P:methylation"/>
    <property type="evidence" value="ECO:0007669"/>
    <property type="project" value="UniProtKB-KW"/>
</dbReference>
<organism evidence="3 4">
    <name type="scientific">Marivirga lumbricoides</name>
    <dbReference type="NCBI Taxonomy" id="1046115"/>
    <lineage>
        <taxon>Bacteria</taxon>
        <taxon>Pseudomonadati</taxon>
        <taxon>Bacteroidota</taxon>
        <taxon>Cytophagia</taxon>
        <taxon>Cytophagales</taxon>
        <taxon>Marivirgaceae</taxon>
        <taxon>Marivirga</taxon>
    </lineage>
</organism>
<evidence type="ECO:0000313" key="3">
    <source>
        <dbReference type="EMBL" id="PTB96150.1"/>
    </source>
</evidence>
<dbReference type="Proteomes" id="UP000240608">
    <property type="component" value="Unassembled WGS sequence"/>
</dbReference>
<name>A0A2T4DQQ0_9BACT</name>
<dbReference type="GO" id="GO:0008757">
    <property type="term" value="F:S-adenosylmethionine-dependent methyltransferase activity"/>
    <property type="evidence" value="ECO:0007669"/>
    <property type="project" value="InterPro"/>
</dbReference>
<dbReference type="EMBL" id="PYVU01000064">
    <property type="protein sequence ID" value="PTB96150.1"/>
    <property type="molecule type" value="Genomic_DNA"/>
</dbReference>
<protein>
    <submittedName>
        <fullName evidence="3">Methyltransferase type 11</fullName>
    </submittedName>
</protein>
<reference evidence="3 4" key="1">
    <citation type="submission" date="2018-03" db="EMBL/GenBank/DDBJ databases">
        <title>Cross-interface Injection: A General Nanoliter Liquid Handling Method Applied to Single Cells Genome Amplification Automated Nanoliter Liquid Handling Applied to Single Cell Multiple Displacement Amplification.</title>
        <authorList>
            <person name="Yun J."/>
            <person name="Xu P."/>
            <person name="Xu J."/>
            <person name="Dai X."/>
            <person name="Wang Y."/>
            <person name="Zheng X."/>
            <person name="Cao C."/>
            <person name="Yi Q."/>
            <person name="Zhu Y."/>
            <person name="Wang L."/>
            <person name="Dong Z."/>
            <person name="Huang Y."/>
            <person name="Huang L."/>
            <person name="Du W."/>
        </authorList>
    </citation>
    <scope>NUCLEOTIDE SEQUENCE [LARGE SCALE GENOMIC DNA]</scope>
    <source>
        <strain evidence="3 4">Z-D1-2</strain>
    </source>
</reference>
<keyword evidence="3" id="KW-0489">Methyltransferase</keyword>
<dbReference type="InterPro" id="IPR013216">
    <property type="entry name" value="Methyltransf_11"/>
</dbReference>
<evidence type="ECO:0000313" key="4">
    <source>
        <dbReference type="Proteomes" id="UP000240608"/>
    </source>
</evidence>
<evidence type="ECO:0000259" key="2">
    <source>
        <dbReference type="Pfam" id="PF08241"/>
    </source>
</evidence>
<dbReference type="AlphaFoldDB" id="A0A2T4DQQ0"/>
<keyword evidence="1" id="KW-1133">Transmembrane helix</keyword>
<keyword evidence="1" id="KW-0812">Transmembrane</keyword>
<accession>A0A2T4DQQ0</accession>
<keyword evidence="3" id="KW-0808">Transferase</keyword>
<feature type="domain" description="Methyltransferase type 11" evidence="2">
    <location>
        <begin position="145"/>
        <end position="198"/>
    </location>
</feature>
<keyword evidence="1" id="KW-0472">Membrane</keyword>
<sequence length="253" mass="29281">MELTELKRRKFQGVLNILSFNRHFYVIGLSVLALIILTFLFFNLPHAWLWLVVAAFFYGLIMPLIVSAYVYDFSGYYDFNWLDTLNLPQSKPMQIVNINAGFDETSFILKSKFQESDLNVYDFYNAQQHTEPAIVRARKVSQVYPGTAQISSNKIPLADQSVDLVFLLSAVHEIRSHTEKVAFLKECHRICKPEGRVITVEHLRDTPNFFAFSIGFTHFFSRNTWKKAYKEAGFTTMAESKLTPFMSVFDCRP</sequence>
<dbReference type="Gene3D" id="3.40.50.150">
    <property type="entry name" value="Vaccinia Virus protein VP39"/>
    <property type="match status" value="1"/>
</dbReference>
<evidence type="ECO:0000256" key="1">
    <source>
        <dbReference type="SAM" id="Phobius"/>
    </source>
</evidence>
<feature type="transmembrane region" description="Helical" evidence="1">
    <location>
        <begin position="24"/>
        <end position="42"/>
    </location>
</feature>
<dbReference type="SUPFAM" id="SSF53335">
    <property type="entry name" value="S-adenosyl-L-methionine-dependent methyltransferases"/>
    <property type="match status" value="1"/>
</dbReference>
<feature type="transmembrane region" description="Helical" evidence="1">
    <location>
        <begin position="48"/>
        <end position="71"/>
    </location>
</feature>
<dbReference type="InterPro" id="IPR029063">
    <property type="entry name" value="SAM-dependent_MTases_sf"/>
</dbReference>
<gene>
    <name evidence="3" type="ORF">C9994_08610</name>
</gene>
<comment type="caution">
    <text evidence="3">The sequence shown here is derived from an EMBL/GenBank/DDBJ whole genome shotgun (WGS) entry which is preliminary data.</text>
</comment>
<dbReference type="Pfam" id="PF08241">
    <property type="entry name" value="Methyltransf_11"/>
    <property type="match status" value="1"/>
</dbReference>